<gene>
    <name evidence="2" type="ORF">Nepgr_021978</name>
</gene>
<proteinExistence type="predicted"/>
<feature type="compositionally biased region" description="Basic and acidic residues" evidence="1">
    <location>
        <begin position="11"/>
        <end position="20"/>
    </location>
</feature>
<sequence length="118" mass="13223">MTSAAGLAGNHGDEDEHRGEQVSGSQRRRPDCSRFDPDQESESSLICTITRDPIRNIRTVYRNATKSLTSPFNTRSFTIRWLTPGRKPAPQQEMQLLTATTLQWVAVLTPVCSLTFTN</sequence>
<name>A0AAD3T016_NEPGR</name>
<organism evidence="2 3">
    <name type="scientific">Nepenthes gracilis</name>
    <name type="common">Slender pitcher plant</name>
    <dbReference type="NCBI Taxonomy" id="150966"/>
    <lineage>
        <taxon>Eukaryota</taxon>
        <taxon>Viridiplantae</taxon>
        <taxon>Streptophyta</taxon>
        <taxon>Embryophyta</taxon>
        <taxon>Tracheophyta</taxon>
        <taxon>Spermatophyta</taxon>
        <taxon>Magnoliopsida</taxon>
        <taxon>eudicotyledons</taxon>
        <taxon>Gunneridae</taxon>
        <taxon>Pentapetalae</taxon>
        <taxon>Caryophyllales</taxon>
        <taxon>Nepenthaceae</taxon>
        <taxon>Nepenthes</taxon>
    </lineage>
</organism>
<accession>A0AAD3T016</accession>
<dbReference type="AlphaFoldDB" id="A0AAD3T016"/>
<reference evidence="2" key="1">
    <citation type="submission" date="2023-05" db="EMBL/GenBank/DDBJ databases">
        <title>Nepenthes gracilis genome sequencing.</title>
        <authorList>
            <person name="Fukushima K."/>
        </authorList>
    </citation>
    <scope>NUCLEOTIDE SEQUENCE</scope>
    <source>
        <strain evidence="2">SING2019-196</strain>
    </source>
</reference>
<comment type="caution">
    <text evidence="2">The sequence shown here is derived from an EMBL/GenBank/DDBJ whole genome shotgun (WGS) entry which is preliminary data.</text>
</comment>
<evidence type="ECO:0000313" key="3">
    <source>
        <dbReference type="Proteomes" id="UP001279734"/>
    </source>
</evidence>
<keyword evidence="3" id="KW-1185">Reference proteome</keyword>
<evidence type="ECO:0000313" key="2">
    <source>
        <dbReference type="EMBL" id="GMH20137.1"/>
    </source>
</evidence>
<protein>
    <submittedName>
        <fullName evidence="2">Uncharacterized protein</fullName>
    </submittedName>
</protein>
<evidence type="ECO:0000256" key="1">
    <source>
        <dbReference type="SAM" id="MobiDB-lite"/>
    </source>
</evidence>
<feature type="compositionally biased region" description="Basic and acidic residues" evidence="1">
    <location>
        <begin position="28"/>
        <end position="37"/>
    </location>
</feature>
<dbReference type="EMBL" id="BSYO01000021">
    <property type="protein sequence ID" value="GMH20137.1"/>
    <property type="molecule type" value="Genomic_DNA"/>
</dbReference>
<feature type="region of interest" description="Disordered" evidence="1">
    <location>
        <begin position="1"/>
        <end position="45"/>
    </location>
</feature>
<dbReference type="Proteomes" id="UP001279734">
    <property type="component" value="Unassembled WGS sequence"/>
</dbReference>